<dbReference type="HOGENOM" id="CLU_2497423_0_0_1"/>
<protein>
    <submittedName>
        <fullName evidence="1">Uncharacterized protein</fullName>
    </submittedName>
</protein>
<proteinExistence type="predicted"/>
<evidence type="ECO:0000313" key="2">
    <source>
        <dbReference type="Proteomes" id="UP000054549"/>
    </source>
</evidence>
<gene>
    <name evidence="1" type="ORF">M378DRAFT_912104</name>
</gene>
<evidence type="ECO:0000313" key="1">
    <source>
        <dbReference type="EMBL" id="KIL60631.1"/>
    </source>
</evidence>
<keyword evidence="2" id="KW-1185">Reference proteome</keyword>
<accession>A0A0C2WV08</accession>
<name>A0A0C2WV08_AMAMK</name>
<reference evidence="1 2" key="1">
    <citation type="submission" date="2014-04" db="EMBL/GenBank/DDBJ databases">
        <title>Evolutionary Origins and Diversification of the Mycorrhizal Mutualists.</title>
        <authorList>
            <consortium name="DOE Joint Genome Institute"/>
            <consortium name="Mycorrhizal Genomics Consortium"/>
            <person name="Kohler A."/>
            <person name="Kuo A."/>
            <person name="Nagy L.G."/>
            <person name="Floudas D."/>
            <person name="Copeland A."/>
            <person name="Barry K.W."/>
            <person name="Cichocki N."/>
            <person name="Veneault-Fourrey C."/>
            <person name="LaButti K."/>
            <person name="Lindquist E.A."/>
            <person name="Lipzen A."/>
            <person name="Lundell T."/>
            <person name="Morin E."/>
            <person name="Murat C."/>
            <person name="Riley R."/>
            <person name="Ohm R."/>
            <person name="Sun H."/>
            <person name="Tunlid A."/>
            <person name="Henrissat B."/>
            <person name="Grigoriev I.V."/>
            <person name="Hibbett D.S."/>
            <person name="Martin F."/>
        </authorList>
    </citation>
    <scope>NUCLEOTIDE SEQUENCE [LARGE SCALE GENOMIC DNA]</scope>
    <source>
        <strain evidence="1 2">Koide BX008</strain>
    </source>
</reference>
<organism evidence="1 2">
    <name type="scientific">Amanita muscaria (strain Koide BX008)</name>
    <dbReference type="NCBI Taxonomy" id="946122"/>
    <lineage>
        <taxon>Eukaryota</taxon>
        <taxon>Fungi</taxon>
        <taxon>Dikarya</taxon>
        <taxon>Basidiomycota</taxon>
        <taxon>Agaricomycotina</taxon>
        <taxon>Agaricomycetes</taxon>
        <taxon>Agaricomycetidae</taxon>
        <taxon>Agaricales</taxon>
        <taxon>Pluteineae</taxon>
        <taxon>Amanitaceae</taxon>
        <taxon>Amanita</taxon>
    </lineage>
</organism>
<dbReference type="InParanoid" id="A0A0C2WV08"/>
<dbReference type="EMBL" id="KN818295">
    <property type="protein sequence ID" value="KIL60631.1"/>
    <property type="molecule type" value="Genomic_DNA"/>
</dbReference>
<dbReference type="AlphaFoldDB" id="A0A0C2WV08"/>
<sequence>MLFLKIYCLFSRFIMWRPDKRNEYLQLVLSPFFYTLSYFILPRSVPFHIIQLILMRCLILHSKHSIFGYLTKDRYFLYRYSSIFQP</sequence>
<dbReference type="Proteomes" id="UP000054549">
    <property type="component" value="Unassembled WGS sequence"/>
</dbReference>